<accession>A0A9P7B4B3</accession>
<gene>
    <name evidence="2" type="ORF">C6P46_006180</name>
</gene>
<protein>
    <submittedName>
        <fullName evidence="2">Uncharacterized protein</fullName>
    </submittedName>
</protein>
<feature type="region of interest" description="Disordered" evidence="1">
    <location>
        <begin position="59"/>
        <end position="134"/>
    </location>
</feature>
<dbReference type="EMBL" id="PUHQ01000074">
    <property type="protein sequence ID" value="KAG0657898.1"/>
    <property type="molecule type" value="Genomic_DNA"/>
</dbReference>
<evidence type="ECO:0000256" key="1">
    <source>
        <dbReference type="SAM" id="MobiDB-lite"/>
    </source>
</evidence>
<evidence type="ECO:0000313" key="3">
    <source>
        <dbReference type="Proteomes" id="UP000777482"/>
    </source>
</evidence>
<evidence type="ECO:0000313" key="2">
    <source>
        <dbReference type="EMBL" id="KAG0657898.1"/>
    </source>
</evidence>
<comment type="caution">
    <text evidence="2">The sequence shown here is derived from an EMBL/GenBank/DDBJ whole genome shotgun (WGS) entry which is preliminary data.</text>
</comment>
<sequence>MSPYETRPIPRQPLAALPIEPFLVRVNSSSSPRKPKPALPLQLRDMSLLPSPFLTASTSAAATALQQRPEPRPLATLFEAPPSRDASSGPRSSPKARLMMQEDETQDLVSNKDATDRADEDDDDEQEALALGSSPRRLYDAFVAVASRPGTAAEPSPRPRKKTSTSSLSAAHFVAERAHMMPPPPSPRRTGSPRIARVVSRAEDEPPPNWSFYQDDEEEAGDVSMASMTANDGPVASPAGSSTNVDGSEQAMPIDKENTAPLRPEARSRSSSLLATMTDPTTAPGAPPASVPTSTTPTRPPPTSTLTAAAPCTPPRPVSPPLPLLSPPLLGAVEATSSAFGDTDATSFCLRDQLGSAEVDLAGQENTLLLPSTDADGVGEAPRKKRRSDEAGRSIAID</sequence>
<organism evidence="2 3">
    <name type="scientific">Rhodotorula mucilaginosa</name>
    <name type="common">Yeast</name>
    <name type="synonym">Rhodotorula rubra</name>
    <dbReference type="NCBI Taxonomy" id="5537"/>
    <lineage>
        <taxon>Eukaryota</taxon>
        <taxon>Fungi</taxon>
        <taxon>Dikarya</taxon>
        <taxon>Basidiomycota</taxon>
        <taxon>Pucciniomycotina</taxon>
        <taxon>Microbotryomycetes</taxon>
        <taxon>Sporidiobolales</taxon>
        <taxon>Sporidiobolaceae</taxon>
        <taxon>Rhodotorula</taxon>
    </lineage>
</organism>
<feature type="compositionally biased region" description="Acidic residues" evidence="1">
    <location>
        <begin position="118"/>
        <end position="127"/>
    </location>
</feature>
<reference evidence="2 3" key="1">
    <citation type="submission" date="2020-11" db="EMBL/GenBank/DDBJ databases">
        <title>Kefir isolates.</title>
        <authorList>
            <person name="Marcisauskas S."/>
            <person name="Kim Y."/>
            <person name="Blasche S."/>
        </authorList>
    </citation>
    <scope>NUCLEOTIDE SEQUENCE [LARGE SCALE GENOMIC DNA]</scope>
    <source>
        <strain evidence="2 3">KR</strain>
    </source>
</reference>
<proteinExistence type="predicted"/>
<feature type="compositionally biased region" description="Basic and acidic residues" evidence="1">
    <location>
        <begin position="254"/>
        <end position="268"/>
    </location>
</feature>
<dbReference type="OrthoDB" id="10471015at2759"/>
<name>A0A9P7B4B3_RHOMI</name>
<feature type="region of interest" description="Disordered" evidence="1">
    <location>
        <begin position="365"/>
        <end position="398"/>
    </location>
</feature>
<dbReference type="Proteomes" id="UP000777482">
    <property type="component" value="Unassembled WGS sequence"/>
</dbReference>
<dbReference type="AlphaFoldDB" id="A0A9P7B4B3"/>
<feature type="compositionally biased region" description="Low complexity" evidence="1">
    <location>
        <begin position="275"/>
        <end position="284"/>
    </location>
</feature>
<keyword evidence="3" id="KW-1185">Reference proteome</keyword>
<feature type="compositionally biased region" description="Pro residues" evidence="1">
    <location>
        <begin position="312"/>
        <end position="323"/>
    </location>
</feature>
<feature type="region of interest" description="Disordered" evidence="1">
    <location>
        <begin position="148"/>
        <end position="323"/>
    </location>
</feature>